<name>A0A0B7IX90_9PROT</name>
<feature type="domain" description="BFD-like [2Fe-2S]-binding" evidence="1">
    <location>
        <begin position="19"/>
        <end position="66"/>
    </location>
</feature>
<accession>A0A0B7IX90</accession>
<dbReference type="Gene3D" id="1.10.10.1100">
    <property type="entry name" value="BFD-like [2Fe-2S]-binding domain"/>
    <property type="match status" value="1"/>
</dbReference>
<protein>
    <submittedName>
        <fullName evidence="2">BFD domain protein (2Fe-2S)-binding domain protein</fullName>
    </submittedName>
</protein>
<reference evidence="3" key="1">
    <citation type="submission" date="2014-12" db="EMBL/GenBank/DDBJ databases">
        <authorList>
            <person name="Salcher M.M."/>
        </authorList>
    </citation>
    <scope>NUCLEOTIDE SEQUENCE [LARGE SCALE GENOMIC DNA]</scope>
    <source>
        <strain evidence="3">MMS-10A-171</strain>
    </source>
</reference>
<dbReference type="Pfam" id="PF04324">
    <property type="entry name" value="Fer2_BFD"/>
    <property type="match status" value="1"/>
</dbReference>
<dbReference type="Proteomes" id="UP000056322">
    <property type="component" value="Chromosome 1"/>
</dbReference>
<evidence type="ECO:0000259" key="1">
    <source>
        <dbReference type="Pfam" id="PF04324"/>
    </source>
</evidence>
<dbReference type="KEGG" id="mbac:BN1209_0057"/>
<dbReference type="InterPro" id="IPR041854">
    <property type="entry name" value="BFD-like_2Fe2S-bd_dom_sf"/>
</dbReference>
<dbReference type="EMBL" id="LN794158">
    <property type="protein sequence ID" value="CEN55115.1"/>
    <property type="molecule type" value="Genomic_DNA"/>
</dbReference>
<keyword evidence="3" id="KW-1185">Reference proteome</keyword>
<proteinExistence type="predicted"/>
<dbReference type="STRING" id="1581680.BN1209_0057"/>
<dbReference type="HOGENOM" id="CLU_159205_5_0_4"/>
<evidence type="ECO:0000313" key="3">
    <source>
        <dbReference type="Proteomes" id="UP000056322"/>
    </source>
</evidence>
<evidence type="ECO:0000313" key="2">
    <source>
        <dbReference type="EMBL" id="CEN55115.1"/>
    </source>
</evidence>
<organism evidence="2 3">
    <name type="scientific">Candidatus Methylopumilus turicensis</name>
    <dbReference type="NCBI Taxonomy" id="1581680"/>
    <lineage>
        <taxon>Bacteria</taxon>
        <taxon>Pseudomonadati</taxon>
        <taxon>Pseudomonadota</taxon>
        <taxon>Betaproteobacteria</taxon>
        <taxon>Nitrosomonadales</taxon>
        <taxon>Methylophilaceae</taxon>
        <taxon>Candidatus Methylopumilus</taxon>
    </lineage>
</organism>
<sequence>MHIEFHDMSENKVNDEDEVICMCSGTTRAKVRLLFEQGLDAEAISRRTGALSGCGGCEWEIADMLKALTAEKAGH</sequence>
<gene>
    <name evidence="2" type="ORF">BN1209_0057</name>
</gene>
<dbReference type="InterPro" id="IPR007419">
    <property type="entry name" value="BFD-like_2Fe2S-bd_dom"/>
</dbReference>
<dbReference type="AlphaFoldDB" id="A0A0B7IX90"/>